<proteinExistence type="predicted"/>
<gene>
    <name evidence="3" type="ORF">HSBAA_12870</name>
</gene>
<dbReference type="Gene3D" id="2.60.40.2380">
    <property type="match status" value="1"/>
</dbReference>
<reference evidence="3 4" key="1">
    <citation type="journal article" date="2019" name="Microbiol. Resour. Announc.">
        <title>Complete Genome Sequence of Halomonas sulfidaeris Strain Esulfide1 Isolated from a Metal Sulfide Rock at a Depth of 2,200 Meters, Obtained Using Nanopore Sequencing.</title>
        <authorList>
            <person name="Saito M."/>
            <person name="Nishigata A."/>
            <person name="Galipon J."/>
            <person name="Arakawa K."/>
        </authorList>
    </citation>
    <scope>NUCLEOTIDE SEQUENCE [LARGE SCALE GENOMIC DNA]</scope>
    <source>
        <strain evidence="3 4">ATCC BAA-803</strain>
    </source>
</reference>
<dbReference type="KEGG" id="hsr:HSBAA_12870"/>
<evidence type="ECO:0000313" key="4">
    <source>
        <dbReference type="Proteomes" id="UP000320231"/>
    </source>
</evidence>
<feature type="domain" description="7TM-DISM receptor extracellular" evidence="2">
    <location>
        <begin position="20"/>
        <end position="132"/>
    </location>
</feature>
<sequence>MQANTLLSASPSQASYSLAPYTEFWHEDEQPVTLNDLLSQPRRFEEAQQAEDLNFGYTPHDVWLRTQIHNDSPEAQRWIVQFEYPFLDYVTLYTLRLQGSDVQQSGSAVPVEQRALAHRQAAFPLELAPMKPSRCMPMWLPGQQDAQLSPNSPRGFLRPKRSS</sequence>
<evidence type="ECO:0000256" key="1">
    <source>
        <dbReference type="SAM" id="MobiDB-lite"/>
    </source>
</evidence>
<evidence type="ECO:0000259" key="2">
    <source>
        <dbReference type="Pfam" id="PF07696"/>
    </source>
</evidence>
<name>A0A455U698_9GAMM</name>
<evidence type="ECO:0000313" key="3">
    <source>
        <dbReference type="EMBL" id="BBI59981.1"/>
    </source>
</evidence>
<dbReference type="Proteomes" id="UP000320231">
    <property type="component" value="Chromosome"/>
</dbReference>
<dbReference type="Pfam" id="PF07696">
    <property type="entry name" value="7TMR-DISMED2"/>
    <property type="match status" value="1"/>
</dbReference>
<feature type="region of interest" description="Disordered" evidence="1">
    <location>
        <begin position="139"/>
        <end position="163"/>
    </location>
</feature>
<dbReference type="InterPro" id="IPR011622">
    <property type="entry name" value="7TMR_DISM_rcpt_extracell_dom2"/>
</dbReference>
<dbReference type="EMBL" id="AP019514">
    <property type="protein sequence ID" value="BBI59981.1"/>
    <property type="molecule type" value="Genomic_DNA"/>
</dbReference>
<protein>
    <recommendedName>
        <fullName evidence="2">7TM-DISM receptor extracellular domain-containing protein</fullName>
    </recommendedName>
</protein>
<accession>A0A455U698</accession>
<organism evidence="3 4">
    <name type="scientific">Vreelandella sulfidaeris</name>
    <dbReference type="NCBI Taxonomy" id="115553"/>
    <lineage>
        <taxon>Bacteria</taxon>
        <taxon>Pseudomonadati</taxon>
        <taxon>Pseudomonadota</taxon>
        <taxon>Gammaproteobacteria</taxon>
        <taxon>Oceanospirillales</taxon>
        <taxon>Halomonadaceae</taxon>
        <taxon>Vreelandella</taxon>
    </lineage>
</organism>
<dbReference type="AlphaFoldDB" id="A0A455U698"/>